<dbReference type="SUPFAM" id="SSF51905">
    <property type="entry name" value="FAD/NAD(P)-binding domain"/>
    <property type="match status" value="1"/>
</dbReference>
<keyword evidence="2" id="KW-1185">Reference proteome</keyword>
<evidence type="ECO:0000313" key="1">
    <source>
        <dbReference type="EMBL" id="UOD49966.1"/>
    </source>
</evidence>
<dbReference type="EMBL" id="CP063982">
    <property type="protein sequence ID" value="UOD49966.1"/>
    <property type="molecule type" value="Genomic_DNA"/>
</dbReference>
<dbReference type="Pfam" id="PF13450">
    <property type="entry name" value="NAD_binding_8"/>
    <property type="match status" value="1"/>
</dbReference>
<protein>
    <submittedName>
        <fullName evidence="1">FAD-dependent oxidoreductase</fullName>
    </submittedName>
</protein>
<reference evidence="1 2" key="1">
    <citation type="submission" date="2020-11" db="EMBL/GenBank/DDBJ databases">
        <title>Algicoccus daihaiensis sp.nov., isolated from Daihai Lake in Inner Mongolia.</title>
        <authorList>
            <person name="Kai J."/>
        </authorList>
    </citation>
    <scope>NUCLEOTIDE SEQUENCE [LARGE SCALE GENOMIC DNA]</scope>
    <source>
        <strain evidence="2">f23</strain>
    </source>
</reference>
<dbReference type="Gene3D" id="3.90.660.10">
    <property type="match status" value="1"/>
</dbReference>
<dbReference type="InterPro" id="IPR036188">
    <property type="entry name" value="FAD/NAD-bd_sf"/>
</dbReference>
<proteinExistence type="predicted"/>
<dbReference type="Gene3D" id="3.50.50.60">
    <property type="entry name" value="FAD/NAD(P)-binding domain"/>
    <property type="match status" value="1"/>
</dbReference>
<gene>
    <name evidence="1" type="ORF">DHf2319_11075</name>
</gene>
<dbReference type="PRINTS" id="PR00419">
    <property type="entry name" value="ADXRDTASE"/>
</dbReference>
<dbReference type="RefSeq" id="WP_243478361.1">
    <property type="nucleotide sequence ID" value="NZ_CP063982.1"/>
</dbReference>
<sequence length="327" mass="35113">MQRIAVVGAGLAGLTCARVLQDSGLEVIVIEKSRGVGGRLSTRRTDSAQYDHGAQYFTARDERFAAFVDARLADKSVAVWTPRLDARLAGSSKEPWFVGAPGMSALGRAQAQGLDVQTAMRVQSLANENGRWCLGMEDGSALDGFTAVVVAVPNAQAVPLLESQTPDWADQLARTPLEPCWTLMVSTDDGLTDLDAGLPGTGAIGWWARNSSKPGRPTEAGRHDWVIQATAQWSQAHLDASKEMVESELLLAFARELGVSTITPILPPMTHRWLYSRRAAGFAAFTEPWFKPEIGLGVCGDGLVHSRVEHAYLSGLQLGQCMVGALS</sequence>
<dbReference type="Proteomes" id="UP000831607">
    <property type="component" value="Chromosome"/>
</dbReference>
<dbReference type="PANTHER" id="PTHR16128">
    <property type="entry name" value="FAD/NAD(P)-BINDING OXIDOREDUCTASE FAMILY PROTEIN"/>
    <property type="match status" value="1"/>
</dbReference>
<dbReference type="PANTHER" id="PTHR16128:SF5">
    <property type="entry name" value="FAD_NAD(P)-BINDING OXIDOREDUCTASE FAMILY PROTEIN"/>
    <property type="match status" value="1"/>
</dbReference>
<name>A0ABY4AI45_9BURK</name>
<evidence type="ECO:0000313" key="2">
    <source>
        <dbReference type="Proteomes" id="UP000831607"/>
    </source>
</evidence>
<organism evidence="1 2">
    <name type="scientific">Orrella daihaiensis</name>
    <dbReference type="NCBI Taxonomy" id="2782176"/>
    <lineage>
        <taxon>Bacteria</taxon>
        <taxon>Pseudomonadati</taxon>
        <taxon>Pseudomonadota</taxon>
        <taxon>Betaproteobacteria</taxon>
        <taxon>Burkholderiales</taxon>
        <taxon>Alcaligenaceae</taxon>
        <taxon>Orrella</taxon>
    </lineage>
</organism>
<accession>A0ABY4AI45</accession>